<accession>A0A814R7P8</accession>
<evidence type="ECO:0000256" key="1">
    <source>
        <dbReference type="ARBA" id="ARBA00022737"/>
    </source>
</evidence>
<sequence length="551" mass="62035">MASGFPSSNNSVYTKRALLIGNNEYKKNSQLQYCINDAEDLANKLYKIDFEITIGINLTYDQMNTMIKTFIDKIDQDDLVLFFFAGHGCQWNHLNFLIPIDDDEIKTNTDLEYRAINAQVTLEKIINCRPSAAIFLLDCCRNSFVCESTNFNGLSSMQPIGDLFIGFSCTANKVALDKSKNGRNGLFTSHLLQHINQPNLTIGEIMYGVCDGMMNETNNDQCPFRVSSLRRKVYLNQQFPIGQPTRVSPIYTNTKWKQHGITIAGGNDVGNDSNQLNSPQGIYVDDDHQTSYIAEYWNHRIVEWKYGATNGEVVAGGNGYGNRSDQLSFPTDVIVDKKNNSLIICDYGNRRVVRWPRQNGKNGETIISDIDCYGLTIDNNGDLYVSDCSKNEVRRCKQGEKKGTIVAGGNRKGNYLDQLNYPTYIFVDEDHSIYVSENNSHRVTKWMKGAEEGIVVAGGNRQGESSKQLSNPYGVTVDRLGNVYVVDCYNDRIMRWCEGSKEGSIVVGGNGQGEQPNQLNFPRGLSFDVEGNLYVVDYWNHRVQKFEIGLN</sequence>
<dbReference type="Proteomes" id="UP000663877">
    <property type="component" value="Unassembled WGS sequence"/>
</dbReference>
<reference evidence="4" key="1">
    <citation type="submission" date="2021-02" db="EMBL/GenBank/DDBJ databases">
        <authorList>
            <person name="Nowell W R."/>
        </authorList>
    </citation>
    <scope>NUCLEOTIDE SEQUENCE</scope>
</reference>
<dbReference type="InterPro" id="IPR010620">
    <property type="entry name" value="SBBP_repeat"/>
</dbReference>
<dbReference type="PROSITE" id="PS50208">
    <property type="entry name" value="CASPASE_P20"/>
    <property type="match status" value="1"/>
</dbReference>
<proteinExistence type="predicted"/>
<dbReference type="EMBL" id="CAJNOM010000246">
    <property type="protein sequence ID" value="CAF1279132.1"/>
    <property type="molecule type" value="Genomic_DNA"/>
</dbReference>
<keyword evidence="7" id="KW-1185">Reference proteome</keyword>
<dbReference type="SUPFAM" id="SSF63829">
    <property type="entry name" value="Calcium-dependent phosphotriesterase"/>
    <property type="match status" value="1"/>
</dbReference>
<dbReference type="PANTHER" id="PTHR22576:SF37">
    <property type="entry name" value="MUCOSA-ASSOCIATED LYMPHOID TISSUE LYMPHOMA TRANSLOCATION PROTEIN 1"/>
    <property type="match status" value="1"/>
</dbReference>
<dbReference type="Pfam" id="PF01436">
    <property type="entry name" value="NHL"/>
    <property type="match status" value="1"/>
</dbReference>
<evidence type="ECO:0000313" key="8">
    <source>
        <dbReference type="Proteomes" id="UP000663877"/>
    </source>
</evidence>
<dbReference type="InterPro" id="IPR001258">
    <property type="entry name" value="NHL_repeat"/>
</dbReference>
<gene>
    <name evidence="4" type="ORF">BJG266_LOCUS22953</name>
    <name evidence="5" type="ORF">QVE165_LOCUS30041</name>
    <name evidence="6" type="ORF">QVE165_LOCUS40871</name>
</gene>
<dbReference type="InterPro" id="IPR029030">
    <property type="entry name" value="Caspase-like_dom_sf"/>
</dbReference>
<dbReference type="PANTHER" id="PTHR22576">
    <property type="entry name" value="MUCOSA ASSOCIATED LYMPHOID TISSUE LYMPHOMA TRANSLOCATION PROTEIN 1/PARACASPASE"/>
    <property type="match status" value="1"/>
</dbReference>
<dbReference type="CDD" id="cd05819">
    <property type="entry name" value="NHL"/>
    <property type="match status" value="1"/>
</dbReference>
<organism evidence="4 8">
    <name type="scientific">Adineta steineri</name>
    <dbReference type="NCBI Taxonomy" id="433720"/>
    <lineage>
        <taxon>Eukaryota</taxon>
        <taxon>Metazoa</taxon>
        <taxon>Spiralia</taxon>
        <taxon>Gnathifera</taxon>
        <taxon>Rotifera</taxon>
        <taxon>Eurotatoria</taxon>
        <taxon>Bdelloidea</taxon>
        <taxon>Adinetida</taxon>
        <taxon>Adinetidae</taxon>
        <taxon>Adineta</taxon>
    </lineage>
</organism>
<dbReference type="Gene3D" id="2.120.10.30">
    <property type="entry name" value="TolB, C-terminal domain"/>
    <property type="match status" value="2"/>
</dbReference>
<dbReference type="OrthoDB" id="417046at2759"/>
<evidence type="ECO:0000313" key="4">
    <source>
        <dbReference type="EMBL" id="CAF1130146.1"/>
    </source>
</evidence>
<feature type="repeat" description="NHL" evidence="2">
    <location>
        <begin position="513"/>
        <end position="549"/>
    </location>
</feature>
<feature type="domain" description="Caspase family p20" evidence="3">
    <location>
        <begin position="13"/>
        <end position="144"/>
    </location>
</feature>
<dbReference type="GO" id="GO:0004197">
    <property type="term" value="F:cysteine-type endopeptidase activity"/>
    <property type="evidence" value="ECO:0007669"/>
    <property type="project" value="InterPro"/>
</dbReference>
<dbReference type="InterPro" id="IPR001309">
    <property type="entry name" value="Pept_C14_p20"/>
</dbReference>
<dbReference type="Gene3D" id="3.40.50.1460">
    <property type="match status" value="1"/>
</dbReference>
<evidence type="ECO:0000313" key="5">
    <source>
        <dbReference type="EMBL" id="CAF1279132.1"/>
    </source>
</evidence>
<evidence type="ECO:0000256" key="2">
    <source>
        <dbReference type="PROSITE-ProRule" id="PRU00504"/>
    </source>
</evidence>
<dbReference type="PROSITE" id="PS51125">
    <property type="entry name" value="NHL"/>
    <property type="match status" value="1"/>
</dbReference>
<dbReference type="InterPro" id="IPR052039">
    <property type="entry name" value="Caspase-related_regulators"/>
</dbReference>
<keyword evidence="1" id="KW-0677">Repeat</keyword>
<dbReference type="InterPro" id="IPR011042">
    <property type="entry name" value="6-blade_b-propeller_TolB-like"/>
</dbReference>
<dbReference type="InterPro" id="IPR011600">
    <property type="entry name" value="Pept_C14_caspase"/>
</dbReference>
<evidence type="ECO:0000259" key="3">
    <source>
        <dbReference type="PROSITE" id="PS50208"/>
    </source>
</evidence>
<dbReference type="EMBL" id="CAJNOI010000148">
    <property type="protein sequence ID" value="CAF1130146.1"/>
    <property type="molecule type" value="Genomic_DNA"/>
</dbReference>
<dbReference type="EMBL" id="CAJNOM010000477">
    <property type="protein sequence ID" value="CAF1459876.1"/>
    <property type="molecule type" value="Genomic_DNA"/>
</dbReference>
<comment type="caution">
    <text evidence="4">The sequence shown here is derived from an EMBL/GenBank/DDBJ whole genome shotgun (WGS) entry which is preliminary data.</text>
</comment>
<dbReference type="AlphaFoldDB" id="A0A814R7P8"/>
<name>A0A814R7P8_9BILA</name>
<protein>
    <recommendedName>
        <fullName evidence="3">Caspase family p20 domain-containing protein</fullName>
    </recommendedName>
</protein>
<dbReference type="Proteomes" id="UP000663832">
    <property type="component" value="Unassembled WGS sequence"/>
</dbReference>
<dbReference type="Pfam" id="PF00656">
    <property type="entry name" value="Peptidase_C14"/>
    <property type="match status" value="1"/>
</dbReference>
<dbReference type="Pfam" id="PF06739">
    <property type="entry name" value="SBBP"/>
    <property type="match status" value="1"/>
</dbReference>
<evidence type="ECO:0000313" key="6">
    <source>
        <dbReference type="EMBL" id="CAF1459876.1"/>
    </source>
</evidence>
<dbReference type="GO" id="GO:0006508">
    <property type="term" value="P:proteolysis"/>
    <property type="evidence" value="ECO:0007669"/>
    <property type="project" value="InterPro"/>
</dbReference>
<dbReference type="SUPFAM" id="SSF52129">
    <property type="entry name" value="Caspase-like"/>
    <property type="match status" value="1"/>
</dbReference>
<evidence type="ECO:0000313" key="7">
    <source>
        <dbReference type="Proteomes" id="UP000663832"/>
    </source>
</evidence>